<protein>
    <submittedName>
        <fullName evidence="2">Uncharacterized protein</fullName>
    </submittedName>
</protein>
<proteinExistence type="predicted"/>
<keyword evidence="3" id="KW-1185">Reference proteome</keyword>
<keyword evidence="1" id="KW-0812">Transmembrane</keyword>
<organism evidence="2 3">
    <name type="scientific">Fusarium tricinctum</name>
    <dbReference type="NCBI Taxonomy" id="61284"/>
    <lineage>
        <taxon>Eukaryota</taxon>
        <taxon>Fungi</taxon>
        <taxon>Dikarya</taxon>
        <taxon>Ascomycota</taxon>
        <taxon>Pezizomycotina</taxon>
        <taxon>Sordariomycetes</taxon>
        <taxon>Hypocreomycetidae</taxon>
        <taxon>Hypocreales</taxon>
        <taxon>Nectriaceae</taxon>
        <taxon>Fusarium</taxon>
        <taxon>Fusarium tricinctum species complex</taxon>
    </lineage>
</organism>
<accession>A0A8K0S451</accession>
<feature type="transmembrane region" description="Helical" evidence="1">
    <location>
        <begin position="68"/>
        <end position="94"/>
    </location>
</feature>
<keyword evidence="1" id="KW-1133">Transmembrane helix</keyword>
<dbReference type="OrthoDB" id="10442531at2759"/>
<evidence type="ECO:0000313" key="2">
    <source>
        <dbReference type="EMBL" id="KAH7256889.1"/>
    </source>
</evidence>
<evidence type="ECO:0000256" key="1">
    <source>
        <dbReference type="SAM" id="Phobius"/>
    </source>
</evidence>
<reference evidence="2" key="1">
    <citation type="journal article" date="2021" name="Nat. Commun.">
        <title>Genetic determinants of endophytism in the Arabidopsis root mycobiome.</title>
        <authorList>
            <person name="Mesny F."/>
            <person name="Miyauchi S."/>
            <person name="Thiergart T."/>
            <person name="Pickel B."/>
            <person name="Atanasova L."/>
            <person name="Karlsson M."/>
            <person name="Huettel B."/>
            <person name="Barry K.W."/>
            <person name="Haridas S."/>
            <person name="Chen C."/>
            <person name="Bauer D."/>
            <person name="Andreopoulos W."/>
            <person name="Pangilinan J."/>
            <person name="LaButti K."/>
            <person name="Riley R."/>
            <person name="Lipzen A."/>
            <person name="Clum A."/>
            <person name="Drula E."/>
            <person name="Henrissat B."/>
            <person name="Kohler A."/>
            <person name="Grigoriev I.V."/>
            <person name="Martin F.M."/>
            <person name="Hacquard S."/>
        </authorList>
    </citation>
    <scope>NUCLEOTIDE SEQUENCE</scope>
    <source>
        <strain evidence="2">MPI-SDFR-AT-0068</strain>
    </source>
</reference>
<comment type="caution">
    <text evidence="2">The sequence shown here is derived from an EMBL/GenBank/DDBJ whole genome shotgun (WGS) entry which is preliminary data.</text>
</comment>
<dbReference type="AlphaFoldDB" id="A0A8K0S451"/>
<name>A0A8K0S451_9HYPO</name>
<keyword evidence="1" id="KW-0472">Membrane</keyword>
<gene>
    <name evidence="2" type="ORF">BKA59DRAFT_92126</name>
</gene>
<sequence>MQASRLFSRRLINREPLPQSLLVPNPNAMLCSTCKASGFSSKYSARHPHSPPSGASINFERRPLKLRFFFLLFSLALFAFWLRSSVVSVLFSLISERSLRRPTLIIPIFGFRVVSSVLAHDPTHCVPGITLPPGDANYMGSVFHCLLGLARVVKKILQTPYFRCGKFNLLLRVRCRWYYFRWILVEMNNVLALLHISFDRCVRVVSLRLGVPGSLLVHTLQGRSGRFVQSFKMLRDACK</sequence>
<dbReference type="EMBL" id="JAGPXF010000002">
    <property type="protein sequence ID" value="KAH7256889.1"/>
    <property type="molecule type" value="Genomic_DNA"/>
</dbReference>
<dbReference type="Proteomes" id="UP000813427">
    <property type="component" value="Unassembled WGS sequence"/>
</dbReference>
<evidence type="ECO:0000313" key="3">
    <source>
        <dbReference type="Proteomes" id="UP000813427"/>
    </source>
</evidence>